<dbReference type="InterPro" id="IPR011256">
    <property type="entry name" value="Reg_factor_effector_dom_sf"/>
</dbReference>
<dbReference type="Pfam" id="PF06445">
    <property type="entry name" value="GyrI-like"/>
    <property type="match status" value="1"/>
</dbReference>
<dbReference type="RefSeq" id="WP_229719590.1">
    <property type="nucleotide sequence ID" value="NZ_BMDQ01000001.1"/>
</dbReference>
<protein>
    <recommendedName>
        <fullName evidence="1">AraC effector-binding domain-containing protein</fullName>
    </recommendedName>
</protein>
<dbReference type="InterPro" id="IPR053182">
    <property type="entry name" value="YobU-like_regulator"/>
</dbReference>
<dbReference type="PANTHER" id="PTHR36444">
    <property type="entry name" value="TRANSCRIPTIONAL REGULATOR PROTEIN YOBU-RELATED"/>
    <property type="match status" value="1"/>
</dbReference>
<dbReference type="PANTHER" id="PTHR36444:SF2">
    <property type="entry name" value="TRANSCRIPTIONAL REGULATOR PROTEIN YOBU-RELATED"/>
    <property type="match status" value="1"/>
</dbReference>
<gene>
    <name evidence="2" type="ORF">GCM10011444_09220</name>
</gene>
<evidence type="ECO:0000313" key="3">
    <source>
        <dbReference type="Proteomes" id="UP000624701"/>
    </source>
</evidence>
<dbReference type="SMART" id="SM00871">
    <property type="entry name" value="AraC_E_bind"/>
    <property type="match status" value="1"/>
</dbReference>
<reference evidence="3" key="1">
    <citation type="journal article" date="2019" name="Int. J. Syst. Evol. Microbiol.">
        <title>The Global Catalogue of Microorganisms (GCM) 10K type strain sequencing project: providing services to taxonomists for standard genome sequencing and annotation.</title>
        <authorList>
            <consortium name="The Broad Institute Genomics Platform"/>
            <consortium name="The Broad Institute Genome Sequencing Center for Infectious Disease"/>
            <person name="Wu L."/>
            <person name="Ma J."/>
        </authorList>
    </citation>
    <scope>NUCLEOTIDE SEQUENCE [LARGE SCALE GENOMIC DNA]</scope>
    <source>
        <strain evidence="3">CCM 8681</strain>
    </source>
</reference>
<proteinExistence type="predicted"/>
<dbReference type="Gene3D" id="3.20.80.10">
    <property type="entry name" value="Regulatory factor, effector binding domain"/>
    <property type="match status" value="1"/>
</dbReference>
<accession>A0ABQ2BYM4</accession>
<sequence>MMKYKVVEKEEILVIGLKAEANFHNIHLVTPQLARQFMPRLKEVTSRKDTYTLSLQHYNHFDYKTFNPNEGFEKWIGVEVTHLDAVPKKMETLFILSGRYLVIDFEGSIPQFIKHWQNIHSTWLPNSEFELDTRPHFERLPSSYNPMQKVNEEEIWIPIK</sequence>
<dbReference type="EMBL" id="BMDQ01000001">
    <property type="protein sequence ID" value="GGI56613.1"/>
    <property type="molecule type" value="Genomic_DNA"/>
</dbReference>
<feature type="domain" description="AraC effector-binding" evidence="1">
    <location>
        <begin position="2"/>
        <end position="160"/>
    </location>
</feature>
<keyword evidence="3" id="KW-1185">Reference proteome</keyword>
<organism evidence="2 3">
    <name type="scientific">Winogradskyella haliclonae</name>
    <dbReference type="NCBI Taxonomy" id="2048558"/>
    <lineage>
        <taxon>Bacteria</taxon>
        <taxon>Pseudomonadati</taxon>
        <taxon>Bacteroidota</taxon>
        <taxon>Flavobacteriia</taxon>
        <taxon>Flavobacteriales</taxon>
        <taxon>Flavobacteriaceae</taxon>
        <taxon>Winogradskyella</taxon>
    </lineage>
</organism>
<name>A0ABQ2BYM4_9FLAO</name>
<evidence type="ECO:0000259" key="1">
    <source>
        <dbReference type="SMART" id="SM00871"/>
    </source>
</evidence>
<dbReference type="Proteomes" id="UP000624701">
    <property type="component" value="Unassembled WGS sequence"/>
</dbReference>
<comment type="caution">
    <text evidence="2">The sequence shown here is derived from an EMBL/GenBank/DDBJ whole genome shotgun (WGS) entry which is preliminary data.</text>
</comment>
<evidence type="ECO:0000313" key="2">
    <source>
        <dbReference type="EMBL" id="GGI56613.1"/>
    </source>
</evidence>
<dbReference type="SUPFAM" id="SSF55136">
    <property type="entry name" value="Probable bacterial effector-binding domain"/>
    <property type="match status" value="1"/>
</dbReference>
<dbReference type="InterPro" id="IPR010499">
    <property type="entry name" value="AraC_E-bd"/>
</dbReference>
<dbReference type="InterPro" id="IPR029442">
    <property type="entry name" value="GyrI-like"/>
</dbReference>